<dbReference type="SUPFAM" id="SSF55961">
    <property type="entry name" value="Bet v1-like"/>
    <property type="match status" value="1"/>
</dbReference>
<gene>
    <name evidence="3" type="ORF">OL497_12885</name>
</gene>
<evidence type="ECO:0000313" key="4">
    <source>
        <dbReference type="Proteomes" id="UP001207742"/>
    </source>
</evidence>
<dbReference type="CDD" id="cd07814">
    <property type="entry name" value="SRPBCC_CalC_Aha1-like"/>
    <property type="match status" value="1"/>
</dbReference>
<evidence type="ECO:0000256" key="1">
    <source>
        <dbReference type="ARBA" id="ARBA00006817"/>
    </source>
</evidence>
<dbReference type="Gene3D" id="3.30.530.20">
    <property type="match status" value="1"/>
</dbReference>
<comment type="similarity">
    <text evidence="1">Belongs to the AHA1 family.</text>
</comment>
<evidence type="ECO:0000313" key="3">
    <source>
        <dbReference type="EMBL" id="MCW3484800.1"/>
    </source>
</evidence>
<evidence type="ECO:0000259" key="2">
    <source>
        <dbReference type="Pfam" id="PF08327"/>
    </source>
</evidence>
<name>A0ABT3ILG0_9BACT</name>
<protein>
    <submittedName>
        <fullName evidence="3">SRPBCC domain-containing protein</fullName>
    </submittedName>
</protein>
<feature type="domain" description="Activator of Hsp90 ATPase homologue 1/2-like C-terminal" evidence="2">
    <location>
        <begin position="12"/>
        <end position="136"/>
    </location>
</feature>
<dbReference type="InterPro" id="IPR023393">
    <property type="entry name" value="START-like_dom_sf"/>
</dbReference>
<organism evidence="3 4">
    <name type="scientific">Chitinophaga nivalis</name>
    <dbReference type="NCBI Taxonomy" id="2991709"/>
    <lineage>
        <taxon>Bacteria</taxon>
        <taxon>Pseudomonadati</taxon>
        <taxon>Bacteroidota</taxon>
        <taxon>Chitinophagia</taxon>
        <taxon>Chitinophagales</taxon>
        <taxon>Chitinophagaceae</taxon>
        <taxon>Chitinophaga</taxon>
    </lineage>
</organism>
<dbReference type="RefSeq" id="WP_264730685.1">
    <property type="nucleotide sequence ID" value="NZ_JAPDNR010000001.1"/>
</dbReference>
<accession>A0ABT3ILG0</accession>
<dbReference type="EMBL" id="JAPDNS010000001">
    <property type="protein sequence ID" value="MCW3484800.1"/>
    <property type="molecule type" value="Genomic_DNA"/>
</dbReference>
<dbReference type="Proteomes" id="UP001207742">
    <property type="component" value="Unassembled WGS sequence"/>
</dbReference>
<dbReference type="InterPro" id="IPR013538">
    <property type="entry name" value="ASHA1/2-like_C"/>
</dbReference>
<sequence length="160" mass="18492">METIYHQVWIQATPDKVYAAITQPDGLAKWWEPPLQARPEEGFICTFDAGLHGTHQMKITDLRPLLRVEWECLPEIADPRSPLTEWEGTYISFEQHSEKGVVILDFRHSGWMAQTPHFGLCSFHWARHLGILKHYCETGESLMDPEAEAQLRNAVLLNKR</sequence>
<reference evidence="3 4" key="1">
    <citation type="submission" date="2022-10" db="EMBL/GenBank/DDBJ databases">
        <title>Chitinophaga nivalis PC15 sp. nov., isolated from Pyeongchang county, South Korea.</title>
        <authorList>
            <person name="Trinh H.N."/>
        </authorList>
    </citation>
    <scope>NUCLEOTIDE SEQUENCE [LARGE SCALE GENOMIC DNA]</scope>
    <source>
        <strain evidence="3 4">PC14</strain>
    </source>
</reference>
<keyword evidence="4" id="KW-1185">Reference proteome</keyword>
<comment type="caution">
    <text evidence="3">The sequence shown here is derived from an EMBL/GenBank/DDBJ whole genome shotgun (WGS) entry which is preliminary data.</text>
</comment>
<proteinExistence type="inferred from homology"/>
<dbReference type="Pfam" id="PF08327">
    <property type="entry name" value="AHSA1"/>
    <property type="match status" value="1"/>
</dbReference>